<feature type="domain" description="Solute-binding protein family 5" evidence="4">
    <location>
        <begin position="65"/>
        <end position="423"/>
    </location>
</feature>
<accession>A0ABW2UHZ3</accession>
<dbReference type="Gene3D" id="3.40.190.10">
    <property type="entry name" value="Periplasmic binding protein-like II"/>
    <property type="match status" value="1"/>
</dbReference>
<dbReference type="Gene3D" id="3.10.105.10">
    <property type="entry name" value="Dipeptide-binding Protein, Domain 3"/>
    <property type="match status" value="1"/>
</dbReference>
<sequence length="502" mass="55247">MQKLHLWGGIAALALAAGPVLASEMRIGLNEDPDSLDPAQSRTFVSSLVYEQLCDRLFNVNEDMEIIPELATDWDWSEDGMSLVITLRDDVVHHDGTEMTGETVRAVLERNMTLPESSRKSELSSIERVEATGPHEVTIHLTAPDVTLVAHLSHHAGRIYSPTAAEAAGAGFSSNPVCTGPYRFVQRVAQDRIVLEKFEDHWDADNYHLDRVIYMPIPDTTVRLSNLRAGDLDMVERVAPPDVPTVQSDSRLKFFEVPNIGYQGMTFNVGNGPRSEEPLGADPRVRKALSLAIDREVLNQVVFEGLYVPGNQWAAPGTTWYNENDPVPARDVDAARALLNEAGIDRLAFELTTGNAPVAMQAGQVIQAMAAEAGFDITLRVTEFATLLSENAAGNFQASLQGWSGRIDPDANIHVFVSCQGGNNDGRYCNEEVDAILAEARTVADPEERKALYDRSQEILAEELPLLYLYHIKYLYAARESVEGFTPYADGVIRLAGVTNNR</sequence>
<gene>
    <name evidence="5" type="ORF">ACFQXB_08845</name>
</gene>
<keyword evidence="3" id="KW-0732">Signal</keyword>
<dbReference type="InterPro" id="IPR000914">
    <property type="entry name" value="SBP_5_dom"/>
</dbReference>
<dbReference type="PANTHER" id="PTHR30290">
    <property type="entry name" value="PERIPLASMIC BINDING COMPONENT OF ABC TRANSPORTER"/>
    <property type="match status" value="1"/>
</dbReference>
<evidence type="ECO:0000256" key="1">
    <source>
        <dbReference type="ARBA" id="ARBA00004418"/>
    </source>
</evidence>
<protein>
    <submittedName>
        <fullName evidence="5">ABC transporter substrate-binding protein</fullName>
    </submittedName>
</protein>
<dbReference type="PANTHER" id="PTHR30290:SF38">
    <property type="entry name" value="D,D-DIPEPTIDE-BINDING PERIPLASMIC PROTEIN DDPA-RELATED"/>
    <property type="match status" value="1"/>
</dbReference>
<comment type="caution">
    <text evidence="5">The sequence shown here is derived from an EMBL/GenBank/DDBJ whole genome shotgun (WGS) entry which is preliminary data.</text>
</comment>
<dbReference type="CDD" id="cd08511">
    <property type="entry name" value="PBP2_NikA_DppA_OppA_like_5"/>
    <property type="match status" value="1"/>
</dbReference>
<evidence type="ECO:0000256" key="2">
    <source>
        <dbReference type="ARBA" id="ARBA00005695"/>
    </source>
</evidence>
<dbReference type="SUPFAM" id="SSF53850">
    <property type="entry name" value="Periplasmic binding protein-like II"/>
    <property type="match status" value="1"/>
</dbReference>
<name>A0ABW2UHZ3_9RHOB</name>
<evidence type="ECO:0000313" key="5">
    <source>
        <dbReference type="EMBL" id="MFC7704299.1"/>
    </source>
</evidence>
<comment type="subcellular location">
    <subcellularLocation>
        <location evidence="1">Periplasm</location>
    </subcellularLocation>
</comment>
<dbReference type="EMBL" id="JBHTFQ010000004">
    <property type="protein sequence ID" value="MFC7704299.1"/>
    <property type="molecule type" value="Genomic_DNA"/>
</dbReference>
<comment type="similarity">
    <text evidence="2">Belongs to the bacterial solute-binding protein 5 family.</text>
</comment>
<evidence type="ECO:0000256" key="3">
    <source>
        <dbReference type="ARBA" id="ARBA00022729"/>
    </source>
</evidence>
<dbReference type="Proteomes" id="UP001596516">
    <property type="component" value="Unassembled WGS sequence"/>
</dbReference>
<evidence type="ECO:0000313" key="6">
    <source>
        <dbReference type="Proteomes" id="UP001596516"/>
    </source>
</evidence>
<dbReference type="RefSeq" id="WP_377402321.1">
    <property type="nucleotide sequence ID" value="NZ_JBHTFQ010000004.1"/>
</dbReference>
<evidence type="ECO:0000259" key="4">
    <source>
        <dbReference type="Pfam" id="PF00496"/>
    </source>
</evidence>
<reference evidence="6" key="1">
    <citation type="journal article" date="2019" name="Int. J. Syst. Evol. Microbiol.">
        <title>The Global Catalogue of Microorganisms (GCM) 10K type strain sequencing project: providing services to taxonomists for standard genome sequencing and annotation.</title>
        <authorList>
            <consortium name="The Broad Institute Genomics Platform"/>
            <consortium name="The Broad Institute Genome Sequencing Center for Infectious Disease"/>
            <person name="Wu L."/>
            <person name="Ma J."/>
        </authorList>
    </citation>
    <scope>NUCLEOTIDE SEQUENCE [LARGE SCALE GENOMIC DNA]</scope>
    <source>
        <strain evidence="6">CGMCC 1.12750</strain>
    </source>
</reference>
<proteinExistence type="inferred from homology"/>
<dbReference type="PIRSF" id="PIRSF002741">
    <property type="entry name" value="MppA"/>
    <property type="match status" value="1"/>
</dbReference>
<organism evidence="5 6">
    <name type="scientific">Plastorhodobacter daqingensis</name>
    <dbReference type="NCBI Taxonomy" id="1387281"/>
    <lineage>
        <taxon>Bacteria</taxon>
        <taxon>Pseudomonadati</taxon>
        <taxon>Pseudomonadota</taxon>
        <taxon>Alphaproteobacteria</taxon>
        <taxon>Rhodobacterales</taxon>
        <taxon>Paracoccaceae</taxon>
        <taxon>Plastorhodobacter</taxon>
    </lineage>
</organism>
<keyword evidence="6" id="KW-1185">Reference proteome</keyword>
<dbReference type="InterPro" id="IPR039424">
    <property type="entry name" value="SBP_5"/>
</dbReference>
<dbReference type="InterPro" id="IPR030678">
    <property type="entry name" value="Peptide/Ni-bd"/>
</dbReference>
<dbReference type="Pfam" id="PF00496">
    <property type="entry name" value="SBP_bac_5"/>
    <property type="match status" value="1"/>
</dbReference>
<dbReference type="Gene3D" id="3.90.76.10">
    <property type="entry name" value="Dipeptide-binding Protein, Domain 1"/>
    <property type="match status" value="1"/>
</dbReference>